<keyword evidence="1" id="KW-1133">Transmembrane helix</keyword>
<reference evidence="2 3" key="1">
    <citation type="submission" date="2018-08" db="EMBL/GenBank/DDBJ databases">
        <title>A genome reference for cultivated species of the human gut microbiota.</title>
        <authorList>
            <person name="Zou Y."/>
            <person name="Xue W."/>
            <person name="Luo G."/>
        </authorList>
    </citation>
    <scope>NUCLEOTIDE SEQUENCE [LARGE SCALE GENOMIC DNA]</scope>
    <source>
        <strain evidence="2 3">AF28-26</strain>
    </source>
</reference>
<dbReference type="EMBL" id="QRTC01000010">
    <property type="protein sequence ID" value="RGQ42779.1"/>
    <property type="molecule type" value="Genomic_DNA"/>
</dbReference>
<name>A0A412AZM5_9FIRM</name>
<sequence>MLGKLMKYEFKATSRMLLPINGAMLLFALINRLFMELNFFQTSNIAISALAAVMAIMYVMVIIAAFVITLIVIIQRFYKNLLTAEGYLMFTLPVKAHSHITSKGIVAFVWYLASFVVCALSIFILVVDQNVIDGLSQFFTVELPRYFQLAGGDGIAILFEVLALFLLSFVSGILMIYCSIALGSLFHNHKILGAFGMYLAINFVMQIIGTVGILVGFASSNDAALWSTMDSIRLVSTVVLPLCIAYYAVFSVVFYWVTNFIFQKKLNLE</sequence>
<protein>
    <submittedName>
        <fullName evidence="2">Uncharacterized protein</fullName>
    </submittedName>
</protein>
<evidence type="ECO:0000313" key="2">
    <source>
        <dbReference type="EMBL" id="RGQ42779.1"/>
    </source>
</evidence>
<accession>A0A412AZM5</accession>
<feature type="transmembrane region" description="Helical" evidence="1">
    <location>
        <begin position="195"/>
        <end position="218"/>
    </location>
</feature>
<comment type="caution">
    <text evidence="2">The sequence shown here is derived from an EMBL/GenBank/DDBJ whole genome shotgun (WGS) entry which is preliminary data.</text>
</comment>
<feature type="transmembrane region" description="Helical" evidence="1">
    <location>
        <begin position="238"/>
        <end position="262"/>
    </location>
</feature>
<gene>
    <name evidence="2" type="ORF">DWY99_04290</name>
</gene>
<feature type="transmembrane region" description="Helical" evidence="1">
    <location>
        <begin position="46"/>
        <end position="74"/>
    </location>
</feature>
<organism evidence="2 3">
    <name type="scientific">[Clostridium] leptum</name>
    <dbReference type="NCBI Taxonomy" id="1535"/>
    <lineage>
        <taxon>Bacteria</taxon>
        <taxon>Bacillati</taxon>
        <taxon>Bacillota</taxon>
        <taxon>Clostridia</taxon>
        <taxon>Eubacteriales</taxon>
        <taxon>Oscillospiraceae</taxon>
        <taxon>Oscillospiraceae incertae sedis</taxon>
    </lineage>
</organism>
<evidence type="ECO:0000313" key="3">
    <source>
        <dbReference type="Proteomes" id="UP000284751"/>
    </source>
</evidence>
<keyword evidence="1" id="KW-0812">Transmembrane</keyword>
<dbReference type="Proteomes" id="UP000284751">
    <property type="component" value="Unassembled WGS sequence"/>
</dbReference>
<dbReference type="AlphaFoldDB" id="A0A412AZM5"/>
<feature type="transmembrane region" description="Helical" evidence="1">
    <location>
        <begin position="155"/>
        <end position="183"/>
    </location>
</feature>
<feature type="transmembrane region" description="Helical" evidence="1">
    <location>
        <begin position="12"/>
        <end position="34"/>
    </location>
</feature>
<proteinExistence type="predicted"/>
<evidence type="ECO:0000256" key="1">
    <source>
        <dbReference type="SAM" id="Phobius"/>
    </source>
</evidence>
<keyword evidence="1" id="KW-0472">Membrane</keyword>
<feature type="transmembrane region" description="Helical" evidence="1">
    <location>
        <begin position="105"/>
        <end position="127"/>
    </location>
</feature>